<evidence type="ECO:0000313" key="2">
    <source>
        <dbReference type="EMBL" id="TDP27337.1"/>
    </source>
</evidence>
<dbReference type="GO" id="GO:0015074">
    <property type="term" value="P:DNA integration"/>
    <property type="evidence" value="ECO:0007669"/>
    <property type="project" value="InterPro"/>
</dbReference>
<dbReference type="RefSeq" id="WP_133540842.1">
    <property type="nucleotide sequence ID" value="NZ_SNXI01000031.1"/>
</dbReference>
<dbReference type="Proteomes" id="UP000295531">
    <property type="component" value="Unassembled WGS sequence"/>
</dbReference>
<keyword evidence="3" id="KW-1185">Reference proteome</keyword>
<dbReference type="EMBL" id="SNXI01000031">
    <property type="protein sequence ID" value="TDP27337.1"/>
    <property type="molecule type" value="Genomic_DNA"/>
</dbReference>
<protein>
    <recommendedName>
        <fullName evidence="4">Integrase</fullName>
    </recommendedName>
</protein>
<organism evidence="2 3">
    <name type="scientific">Idiomarina aquatica</name>
    <dbReference type="NCBI Taxonomy" id="1327752"/>
    <lineage>
        <taxon>Bacteria</taxon>
        <taxon>Pseudomonadati</taxon>
        <taxon>Pseudomonadota</taxon>
        <taxon>Gammaproteobacteria</taxon>
        <taxon>Alteromonadales</taxon>
        <taxon>Idiomarinaceae</taxon>
        <taxon>Idiomarina</taxon>
    </lineage>
</organism>
<gene>
    <name evidence="2" type="ORF">DEU29_13110</name>
</gene>
<dbReference type="OrthoDB" id="6725579at2"/>
<sequence>MTSAVALLPRLGDDTNANLANLVAFHQKNSPFKAKEGWDWSQVYWDVKGICKTQARKAGYELYLYFNRDNKKGANVKTPRSEMVAFHHSGLADVAKCHVSSLQIEASKDVGTLQIVVNAYRYLDNVLAASNKSISELTVHEFKLAEREARERLADSTFYRIGQKLEAISKFINQKGLVKHKITFRKIAKRGETHTNSDSRIDQASIDERAKKLPQKESLIAVATLSNADLKGDDALFQAMTEIMFATGLRFDEVVTLDKDCLSEKELEERNVLTGRQEIFKVHEIRYKAKKGGGYRSKTIPESLLPILKKGLNTALEELAPVRKTIRELRSETCDFFPLLPADDAMEVAEAFRILEWSSRSNLITYLKKWNVKVTKQEKKKPKKGTPEIKRHALHFQPSELKKNTATLARESVAAFWETIKQYTPAERIEDMLFITQHQRHHSLKATEFWKFTLITHTQLADYLSGRPELSVPSVFERYNLMYDEKPVRLTSHQFRHFLSTMLELCETISDIEVARYFGRKYIGDNETYDHTNKEQTVMNHADAIIASTGISAEQQKEATILFTLVDRDEALETIGDLTTTLTTSIGLCKHDFNDSPCGKHYACLRGCSEYNRTKGNPSEIKEIARIRDQQRQHVLAAENAVAEEYHGANNWLISHKELLQGCEKALAIEQDESIAPGEKVQIFPDGTNECKAI</sequence>
<accession>A0A4V3CMD2</accession>
<dbReference type="InterPro" id="IPR013762">
    <property type="entry name" value="Integrase-like_cat_sf"/>
</dbReference>
<keyword evidence="1" id="KW-0233">DNA recombination</keyword>
<evidence type="ECO:0008006" key="4">
    <source>
        <dbReference type="Google" id="ProtNLM"/>
    </source>
</evidence>
<proteinExistence type="predicted"/>
<dbReference type="Gene3D" id="1.10.443.10">
    <property type="entry name" value="Intergrase catalytic core"/>
    <property type="match status" value="1"/>
</dbReference>
<dbReference type="GO" id="GO:0003677">
    <property type="term" value="F:DNA binding"/>
    <property type="evidence" value="ECO:0007669"/>
    <property type="project" value="InterPro"/>
</dbReference>
<evidence type="ECO:0000313" key="3">
    <source>
        <dbReference type="Proteomes" id="UP000295531"/>
    </source>
</evidence>
<evidence type="ECO:0000256" key="1">
    <source>
        <dbReference type="ARBA" id="ARBA00023172"/>
    </source>
</evidence>
<name>A0A4V3CMD2_9GAMM</name>
<dbReference type="InterPro" id="IPR011010">
    <property type="entry name" value="DNA_brk_join_enz"/>
</dbReference>
<dbReference type="AlphaFoldDB" id="A0A4V3CMD2"/>
<comment type="caution">
    <text evidence="2">The sequence shown here is derived from an EMBL/GenBank/DDBJ whole genome shotgun (WGS) entry which is preliminary data.</text>
</comment>
<dbReference type="GO" id="GO:0006310">
    <property type="term" value="P:DNA recombination"/>
    <property type="evidence" value="ECO:0007669"/>
    <property type="project" value="UniProtKB-KW"/>
</dbReference>
<dbReference type="SUPFAM" id="SSF56349">
    <property type="entry name" value="DNA breaking-rejoining enzymes"/>
    <property type="match status" value="2"/>
</dbReference>
<reference evidence="2 3" key="1">
    <citation type="submission" date="2019-03" db="EMBL/GenBank/DDBJ databases">
        <title>Freshwater and sediment microbial communities from various areas in North America, analyzing microbe dynamics in response to fracking.</title>
        <authorList>
            <person name="Lamendella R."/>
        </authorList>
    </citation>
    <scope>NUCLEOTIDE SEQUENCE [LARGE SCALE GENOMIC DNA]</scope>
    <source>
        <strain evidence="2 3">18_TX</strain>
    </source>
</reference>